<dbReference type="CDD" id="cd00821">
    <property type="entry name" value="PH"/>
    <property type="match status" value="2"/>
</dbReference>
<dbReference type="InterPro" id="IPR011993">
    <property type="entry name" value="PH-like_dom_sf"/>
</dbReference>
<dbReference type="EMBL" id="PYSW02000014">
    <property type="protein sequence ID" value="KAG2386957.1"/>
    <property type="molecule type" value="Genomic_DNA"/>
</dbReference>
<accession>A0AA88GTW6</accession>
<dbReference type="Pfam" id="PF00169">
    <property type="entry name" value="PH"/>
    <property type="match status" value="2"/>
</dbReference>
<dbReference type="SMART" id="SM00233">
    <property type="entry name" value="PH"/>
    <property type="match status" value="2"/>
</dbReference>
<evidence type="ECO:0000313" key="4">
    <source>
        <dbReference type="Proteomes" id="UP000816034"/>
    </source>
</evidence>
<comment type="caution">
    <text evidence="3">The sequence shown here is derived from an EMBL/GenBank/DDBJ whole genome shotgun (WGS) entry which is preliminary data.</text>
</comment>
<feature type="region of interest" description="Disordered" evidence="1">
    <location>
        <begin position="16"/>
        <end position="76"/>
    </location>
</feature>
<dbReference type="PANTHER" id="PTHR46021">
    <property type="entry name" value="ARF-GAP WITH DUAL PH DOMAIN-CONTAINING PROTEIN 1-LIKE PROTEIN"/>
    <property type="match status" value="1"/>
</dbReference>
<evidence type="ECO:0000313" key="3">
    <source>
        <dbReference type="EMBL" id="KAG2386957.1"/>
    </source>
</evidence>
<feature type="compositionally biased region" description="Low complexity" evidence="1">
    <location>
        <begin position="656"/>
        <end position="667"/>
    </location>
</feature>
<proteinExistence type="predicted"/>
<dbReference type="Proteomes" id="UP000816034">
    <property type="component" value="Unassembled WGS sequence"/>
</dbReference>
<feature type="domain" description="PH" evidence="2">
    <location>
        <begin position="450"/>
        <end position="562"/>
    </location>
</feature>
<gene>
    <name evidence="3" type="ORF">C9374_001992</name>
</gene>
<feature type="compositionally biased region" description="Low complexity" evidence="1">
    <location>
        <begin position="440"/>
        <end position="454"/>
    </location>
</feature>
<dbReference type="GO" id="GO:0005096">
    <property type="term" value="F:GTPase activator activity"/>
    <property type="evidence" value="ECO:0007669"/>
    <property type="project" value="TreeGrafter"/>
</dbReference>
<feature type="region of interest" description="Disordered" evidence="1">
    <location>
        <begin position="440"/>
        <end position="464"/>
    </location>
</feature>
<sequence length="686" mass="77168">MIEDKTKLNLLNTMMKIGGDDQNNNTDSSQPQLPSTRQSVGGIDDQNGATTNAEDDQGGLSGQSNAEKKKKRRSFSHVIQQTTMKPIMNISKGISSLQFKSRDVELRMNELLVYTVKDSHKNRKLKADLHLTHASITMDPLYKNCIKIETKEKILRVIIEDEGRWNDFRIHQSNQSNETRQYFDPNSNLLAEPPTGRKRRLKFPSFEISGTTNDVLDSIQPSPSTGTTTAVDYSPLHSTQMKMEPIVKEHLSLLSTEFTNIQNFTFASAIAHLTMIGHTVMEKAQIEASTQSIINMTGGSTILKQGYLIKAGPNDHQPWKKRYCVLTEAREFRYLEDIGGAPKGLFSVENAWASRINDESIHIIPFATTQQALFTMGSSFASRRFLFKIETVDRVYKFEAPSYVSMKSWFQALELCGCHVKADENDGIILSGKLLKERMTTTTTTTTTTTSTSSGNANKDESSHSSQWISRHVVLLESNELKYYNKKGGTLLGTIKLEESYINRVTSGSSSGSGSATQAESSPNTSYHYRFKIYTPERTHQFETKDEETLQKWINTIVQYSAHSGGGEGCKLRNENDPEPIFKKKLNHFYLKSTEQVILEKQEKLQDYIVSEEKLKSKLMRNKSQASSSAKLNSSMRKAHNESLTLSEEGHRVEGSSSPMSEPPNSSKFISKDSQQSRSVEENCEE</sequence>
<dbReference type="InterPro" id="IPR001849">
    <property type="entry name" value="PH_domain"/>
</dbReference>
<feature type="compositionally biased region" description="Low complexity" evidence="1">
    <location>
        <begin position="622"/>
        <end position="635"/>
    </location>
</feature>
<dbReference type="PROSITE" id="PS50003">
    <property type="entry name" value="PH_DOMAIN"/>
    <property type="match status" value="2"/>
</dbReference>
<organism evidence="3 4">
    <name type="scientific">Naegleria lovaniensis</name>
    <name type="common">Amoeba</name>
    <dbReference type="NCBI Taxonomy" id="51637"/>
    <lineage>
        <taxon>Eukaryota</taxon>
        <taxon>Discoba</taxon>
        <taxon>Heterolobosea</taxon>
        <taxon>Tetramitia</taxon>
        <taxon>Eutetramitia</taxon>
        <taxon>Vahlkampfiidae</taxon>
        <taxon>Naegleria</taxon>
    </lineage>
</organism>
<feature type="compositionally biased region" description="Polar residues" evidence="1">
    <location>
        <begin position="21"/>
        <end position="39"/>
    </location>
</feature>
<dbReference type="GO" id="GO:0005547">
    <property type="term" value="F:phosphatidylinositol-3,4,5-trisphosphate binding"/>
    <property type="evidence" value="ECO:0007669"/>
    <property type="project" value="TreeGrafter"/>
</dbReference>
<evidence type="ECO:0000259" key="2">
    <source>
        <dbReference type="PROSITE" id="PS50003"/>
    </source>
</evidence>
<feature type="region of interest" description="Disordered" evidence="1">
    <location>
        <begin position="617"/>
        <end position="686"/>
    </location>
</feature>
<dbReference type="PANTHER" id="PTHR46021:SF2">
    <property type="entry name" value="ARF-GAP WITH DUAL PH DOMAIN-CONTAINING PROTEIN 1"/>
    <property type="match status" value="1"/>
</dbReference>
<dbReference type="GO" id="GO:0005886">
    <property type="term" value="C:plasma membrane"/>
    <property type="evidence" value="ECO:0007669"/>
    <property type="project" value="TreeGrafter"/>
</dbReference>
<name>A0AA88GTW6_NAELO</name>
<feature type="domain" description="PH" evidence="2">
    <location>
        <begin position="301"/>
        <end position="418"/>
    </location>
</feature>
<dbReference type="RefSeq" id="XP_044550949.1">
    <property type="nucleotide sequence ID" value="XM_044691360.1"/>
</dbReference>
<dbReference type="Gene3D" id="2.30.29.30">
    <property type="entry name" value="Pleckstrin-homology domain (PH domain)/Phosphotyrosine-binding domain (PTB)"/>
    <property type="match status" value="2"/>
</dbReference>
<dbReference type="AlphaFoldDB" id="A0AA88GTW6"/>
<dbReference type="GO" id="GO:0005737">
    <property type="term" value="C:cytoplasm"/>
    <property type="evidence" value="ECO:0007669"/>
    <property type="project" value="TreeGrafter"/>
</dbReference>
<reference evidence="3 4" key="1">
    <citation type="journal article" date="2018" name="BMC Genomics">
        <title>The genome of Naegleria lovaniensis, the basis for a comparative approach to unravel pathogenicity factors of the human pathogenic amoeba N. fowleri.</title>
        <authorList>
            <person name="Liechti N."/>
            <person name="Schurch N."/>
            <person name="Bruggmann R."/>
            <person name="Wittwer M."/>
        </authorList>
    </citation>
    <scope>NUCLEOTIDE SEQUENCE [LARGE SCALE GENOMIC DNA]</scope>
    <source>
        <strain evidence="3 4">ATCC 30569</strain>
    </source>
</reference>
<dbReference type="InterPro" id="IPR052589">
    <property type="entry name" value="Arf-GAP_dual-PH_domain"/>
</dbReference>
<feature type="compositionally biased region" description="Polar residues" evidence="1">
    <location>
        <begin position="668"/>
        <end position="678"/>
    </location>
</feature>
<dbReference type="GeneID" id="68094448"/>
<dbReference type="SUPFAM" id="SSF50729">
    <property type="entry name" value="PH domain-like"/>
    <property type="match status" value="2"/>
</dbReference>
<protein>
    <recommendedName>
        <fullName evidence="2">PH domain-containing protein</fullName>
    </recommendedName>
</protein>
<evidence type="ECO:0000256" key="1">
    <source>
        <dbReference type="SAM" id="MobiDB-lite"/>
    </source>
</evidence>
<keyword evidence="4" id="KW-1185">Reference proteome</keyword>